<protein>
    <recommendedName>
        <fullName evidence="7">G-protein coupled receptors family 1 profile domain-containing protein</fullName>
    </recommendedName>
</protein>
<evidence type="ECO:0000256" key="6">
    <source>
        <dbReference type="SAM" id="SignalP"/>
    </source>
</evidence>
<feature type="transmembrane region" description="Helical" evidence="5">
    <location>
        <begin position="206"/>
        <end position="229"/>
    </location>
</feature>
<evidence type="ECO:0000259" key="7">
    <source>
        <dbReference type="PROSITE" id="PS50262"/>
    </source>
</evidence>
<gene>
    <name evidence="9" type="ORF">JXQ802_LOCUS41402</name>
    <name evidence="10" type="ORF">JXQ802_LOCUS41437</name>
    <name evidence="8" type="ORF">PYM288_LOCUS24849</name>
</gene>
<feature type="domain" description="G-protein coupled receptors family 1 profile" evidence="7">
    <location>
        <begin position="1"/>
        <end position="238"/>
    </location>
</feature>
<keyword evidence="4 5" id="KW-0472">Membrane</keyword>
<evidence type="ECO:0000256" key="2">
    <source>
        <dbReference type="ARBA" id="ARBA00022692"/>
    </source>
</evidence>
<dbReference type="GO" id="GO:0016020">
    <property type="term" value="C:membrane"/>
    <property type="evidence" value="ECO:0007669"/>
    <property type="project" value="UniProtKB-SubCell"/>
</dbReference>
<evidence type="ECO:0000256" key="4">
    <source>
        <dbReference type="ARBA" id="ARBA00023136"/>
    </source>
</evidence>
<dbReference type="Gene3D" id="1.20.1070.10">
    <property type="entry name" value="Rhodopsin 7-helix transmembrane proteins"/>
    <property type="match status" value="1"/>
</dbReference>
<keyword evidence="3 5" id="KW-1133">Transmembrane helix</keyword>
<evidence type="ECO:0000313" key="9">
    <source>
        <dbReference type="EMBL" id="CAF1518144.1"/>
    </source>
</evidence>
<dbReference type="Proteomes" id="UP000663854">
    <property type="component" value="Unassembled WGS sequence"/>
</dbReference>
<feature type="transmembrane region" description="Helical" evidence="5">
    <location>
        <begin position="73"/>
        <end position="98"/>
    </location>
</feature>
<dbReference type="EMBL" id="CAJNOL010002642">
    <property type="protein sequence ID" value="CAF1518661.1"/>
    <property type="molecule type" value="Genomic_DNA"/>
</dbReference>
<feature type="transmembrane region" description="Helical" evidence="5">
    <location>
        <begin position="126"/>
        <end position="148"/>
    </location>
</feature>
<keyword evidence="6" id="KW-0732">Signal</keyword>
<dbReference type="EMBL" id="CAJNOL010002636">
    <property type="protein sequence ID" value="CAF1518144.1"/>
    <property type="molecule type" value="Genomic_DNA"/>
</dbReference>
<dbReference type="EMBL" id="CAJNOH010001292">
    <property type="protein sequence ID" value="CAF1200520.1"/>
    <property type="molecule type" value="Genomic_DNA"/>
</dbReference>
<accession>A0A814WMU5</accession>
<evidence type="ECO:0000313" key="11">
    <source>
        <dbReference type="Proteomes" id="UP000663854"/>
    </source>
</evidence>
<evidence type="ECO:0000256" key="1">
    <source>
        <dbReference type="ARBA" id="ARBA00004370"/>
    </source>
</evidence>
<evidence type="ECO:0000256" key="3">
    <source>
        <dbReference type="ARBA" id="ARBA00022989"/>
    </source>
</evidence>
<reference evidence="8" key="1">
    <citation type="submission" date="2021-02" db="EMBL/GenBank/DDBJ databases">
        <authorList>
            <person name="Nowell W R."/>
        </authorList>
    </citation>
    <scope>NUCLEOTIDE SEQUENCE</scope>
</reference>
<feature type="transmembrane region" description="Helical" evidence="5">
    <location>
        <begin position="169"/>
        <end position="186"/>
    </location>
</feature>
<dbReference type="Proteomes" id="UP000663870">
    <property type="component" value="Unassembled WGS sequence"/>
</dbReference>
<dbReference type="InterPro" id="IPR017452">
    <property type="entry name" value="GPCR_Rhodpsn_7TM"/>
</dbReference>
<comment type="subcellular location">
    <subcellularLocation>
        <location evidence="1">Membrane</location>
    </subcellularLocation>
</comment>
<keyword evidence="2 5" id="KW-0812">Transmembrane</keyword>
<organism evidence="8 11">
    <name type="scientific">Rotaria sordida</name>
    <dbReference type="NCBI Taxonomy" id="392033"/>
    <lineage>
        <taxon>Eukaryota</taxon>
        <taxon>Metazoa</taxon>
        <taxon>Spiralia</taxon>
        <taxon>Gnathifera</taxon>
        <taxon>Rotifera</taxon>
        <taxon>Eurotatoria</taxon>
        <taxon>Bdelloidea</taxon>
        <taxon>Philodinida</taxon>
        <taxon>Philodinidae</taxon>
        <taxon>Rotaria</taxon>
    </lineage>
</organism>
<name>A0A814WMU5_9BILA</name>
<sequence length="270" mass="32042">MLAFSLMILLLTINTLKGDLYGIDSLTNKKSIECRILNFLSYETFGCFYMSCVLQAFYRLTRVVYTKYKFLQAFSFNLICVVLQWIIYFLLILPSYFWSELYYSSYESDYSCSIRYEKILELSYTIINIFFLPPVYLALIYARLLYFIRYKAPQLLHAQKRRRAHRDLAVTRRILFTVIVLILPGIPNLGFTLMTNVDFRFSGSYYMYRIQFMGPILTVFTLSIVIAFITPQIKQILLKLKCWRSQVVPMTIQMRKLRQPSVLQLTRNQI</sequence>
<dbReference type="SUPFAM" id="SSF81321">
    <property type="entry name" value="Family A G protein-coupled receptor-like"/>
    <property type="match status" value="1"/>
</dbReference>
<evidence type="ECO:0000313" key="10">
    <source>
        <dbReference type="EMBL" id="CAF1518661.1"/>
    </source>
</evidence>
<comment type="caution">
    <text evidence="8">The sequence shown here is derived from an EMBL/GenBank/DDBJ whole genome shotgun (WGS) entry which is preliminary data.</text>
</comment>
<dbReference type="AlphaFoldDB" id="A0A814WMU5"/>
<evidence type="ECO:0000313" key="12">
    <source>
        <dbReference type="Proteomes" id="UP000663870"/>
    </source>
</evidence>
<feature type="chain" id="PRO_5035603557" description="G-protein coupled receptors family 1 profile domain-containing protein" evidence="6">
    <location>
        <begin position="19"/>
        <end position="270"/>
    </location>
</feature>
<keyword evidence="12" id="KW-1185">Reference proteome</keyword>
<evidence type="ECO:0000256" key="5">
    <source>
        <dbReference type="SAM" id="Phobius"/>
    </source>
</evidence>
<evidence type="ECO:0000313" key="8">
    <source>
        <dbReference type="EMBL" id="CAF1200520.1"/>
    </source>
</evidence>
<dbReference type="PROSITE" id="PS50262">
    <property type="entry name" value="G_PROTEIN_RECEP_F1_2"/>
    <property type="match status" value="1"/>
</dbReference>
<feature type="signal peptide" evidence="6">
    <location>
        <begin position="1"/>
        <end position="18"/>
    </location>
</feature>
<feature type="transmembrane region" description="Helical" evidence="5">
    <location>
        <begin position="42"/>
        <end position="61"/>
    </location>
</feature>
<proteinExistence type="predicted"/>